<evidence type="ECO:0000313" key="2">
    <source>
        <dbReference type="EMBL" id="MFC4854635.1"/>
    </source>
</evidence>
<evidence type="ECO:0000313" key="3">
    <source>
        <dbReference type="Proteomes" id="UP001595859"/>
    </source>
</evidence>
<accession>A0ABV9S271</accession>
<dbReference type="Proteomes" id="UP001595859">
    <property type="component" value="Unassembled WGS sequence"/>
</dbReference>
<keyword evidence="3" id="KW-1185">Reference proteome</keyword>
<dbReference type="SUPFAM" id="SSF57802">
    <property type="entry name" value="Rubredoxin-like"/>
    <property type="match status" value="1"/>
</dbReference>
<sequence>MTDDGGESVCWLARVCPDCGALADDDPPTTCPRCGEPIRVPED</sequence>
<protein>
    <recommendedName>
        <fullName evidence="1">DUF8122 domain-containing protein</fullName>
    </recommendedName>
</protein>
<proteinExistence type="predicted"/>
<feature type="domain" description="DUF8122" evidence="1">
    <location>
        <begin position="14"/>
        <end position="37"/>
    </location>
</feature>
<dbReference type="Pfam" id="PF26443">
    <property type="entry name" value="DUF8122"/>
    <property type="match status" value="1"/>
</dbReference>
<comment type="caution">
    <text evidence="2">The sequence shown here is derived from an EMBL/GenBank/DDBJ whole genome shotgun (WGS) entry which is preliminary data.</text>
</comment>
<evidence type="ECO:0000259" key="1">
    <source>
        <dbReference type="Pfam" id="PF26443"/>
    </source>
</evidence>
<dbReference type="RefSeq" id="WP_378056565.1">
    <property type="nucleotide sequence ID" value="NZ_JBHSIS010000006.1"/>
</dbReference>
<dbReference type="InterPro" id="IPR058435">
    <property type="entry name" value="DUF8122"/>
</dbReference>
<dbReference type="EMBL" id="JBHSIS010000006">
    <property type="protein sequence ID" value="MFC4854635.1"/>
    <property type="molecule type" value="Genomic_DNA"/>
</dbReference>
<name>A0ABV9S271_9PSEU</name>
<reference evidence="3" key="1">
    <citation type="journal article" date="2019" name="Int. J. Syst. Evol. Microbiol.">
        <title>The Global Catalogue of Microorganisms (GCM) 10K type strain sequencing project: providing services to taxonomists for standard genome sequencing and annotation.</title>
        <authorList>
            <consortium name="The Broad Institute Genomics Platform"/>
            <consortium name="The Broad Institute Genome Sequencing Center for Infectious Disease"/>
            <person name="Wu L."/>
            <person name="Ma J."/>
        </authorList>
    </citation>
    <scope>NUCLEOTIDE SEQUENCE [LARGE SCALE GENOMIC DNA]</scope>
    <source>
        <strain evidence="3">ZS-22-S1</strain>
    </source>
</reference>
<gene>
    <name evidence="2" type="ORF">ACFPCV_14090</name>
</gene>
<organism evidence="2 3">
    <name type="scientific">Actinophytocola glycyrrhizae</name>
    <dbReference type="NCBI Taxonomy" id="2044873"/>
    <lineage>
        <taxon>Bacteria</taxon>
        <taxon>Bacillati</taxon>
        <taxon>Actinomycetota</taxon>
        <taxon>Actinomycetes</taxon>
        <taxon>Pseudonocardiales</taxon>
        <taxon>Pseudonocardiaceae</taxon>
    </lineage>
</organism>